<dbReference type="PANTHER" id="PTHR46825">
    <property type="entry name" value="D-ALANYL-D-ALANINE-CARBOXYPEPTIDASE/ENDOPEPTIDASE AMPH"/>
    <property type="match status" value="1"/>
</dbReference>
<dbReference type="GO" id="GO:0016787">
    <property type="term" value="F:hydrolase activity"/>
    <property type="evidence" value="ECO:0007669"/>
    <property type="project" value="UniProtKB-KW"/>
</dbReference>
<dbReference type="PANTHER" id="PTHR46825:SF7">
    <property type="entry name" value="D-ALANYL-D-ALANINE CARBOXYPEPTIDASE"/>
    <property type="match status" value="1"/>
</dbReference>
<dbReference type="InterPro" id="IPR012338">
    <property type="entry name" value="Beta-lactam/transpept-like"/>
</dbReference>
<dbReference type="Pfam" id="PF00144">
    <property type="entry name" value="Beta-lactamase"/>
    <property type="match status" value="1"/>
</dbReference>
<comment type="caution">
    <text evidence="3">The sequence shown here is derived from an EMBL/GenBank/DDBJ whole genome shotgun (WGS) entry which is preliminary data.</text>
</comment>
<organism evidence="3 4">
    <name type="scientific">Nocardia rhizosphaerihabitans</name>
    <dbReference type="NCBI Taxonomy" id="1691570"/>
    <lineage>
        <taxon>Bacteria</taxon>
        <taxon>Bacillati</taxon>
        <taxon>Actinomycetota</taxon>
        <taxon>Actinomycetes</taxon>
        <taxon>Mycobacteriales</taxon>
        <taxon>Nocardiaceae</taxon>
        <taxon>Nocardia</taxon>
    </lineage>
</organism>
<dbReference type="Proteomes" id="UP000658127">
    <property type="component" value="Unassembled WGS sequence"/>
</dbReference>
<reference evidence="4" key="1">
    <citation type="journal article" date="2019" name="Int. J. Syst. Evol. Microbiol.">
        <title>The Global Catalogue of Microorganisms (GCM) 10K type strain sequencing project: providing services to taxonomists for standard genome sequencing and annotation.</title>
        <authorList>
            <consortium name="The Broad Institute Genomics Platform"/>
            <consortium name="The Broad Institute Genome Sequencing Center for Infectious Disease"/>
            <person name="Wu L."/>
            <person name="Ma J."/>
        </authorList>
    </citation>
    <scope>NUCLEOTIDE SEQUENCE [LARGE SCALE GENOMIC DNA]</scope>
    <source>
        <strain evidence="4">CGMCC 4.7329</strain>
    </source>
</reference>
<evidence type="ECO:0000313" key="3">
    <source>
        <dbReference type="EMBL" id="GGN69676.1"/>
    </source>
</evidence>
<accession>A0ABQ2K7C2</accession>
<name>A0ABQ2K7C2_9NOCA</name>
<protein>
    <submittedName>
        <fullName evidence="3">Serine hydrolase</fullName>
    </submittedName>
</protein>
<sequence>MRFTAALSVATAVVMSVCVSCAPQPVRFPSAALETDLNQLVRDGNVPGAQLVATDGDHEIQLDGGFGDLTTETPFPDAARVRIASNTKTFVAAVVMQLVGEGRAALDVAVEHYLPGMVTGPGGDGSWITVRQLLSHTSGIPDYLPLLRLSSEADLRRSRPVDELIAMALARPAMFEPGTEFGYSNTNYLLLGQVVERITGASIADEVTGRVIRPLGLTETYWPNYPAEQAIREPHPRAYHYFDDERVDVTDIDPNWGLPDGAMVSSGRDLNRFFTALVSGRLVPAAEFAEMTKTVAVHLPGITGVGLGLFRRTTSCGLEVWGHNGAIYGFSVLVAATATSAVTISFNQMPRLADAARFEPAVLVDKALCALNDQPTPSRR</sequence>
<evidence type="ECO:0000313" key="4">
    <source>
        <dbReference type="Proteomes" id="UP000658127"/>
    </source>
</evidence>
<dbReference type="SUPFAM" id="SSF56601">
    <property type="entry name" value="beta-lactamase/transpeptidase-like"/>
    <property type="match status" value="1"/>
</dbReference>
<keyword evidence="3" id="KW-0378">Hydrolase</keyword>
<dbReference type="InterPro" id="IPR050491">
    <property type="entry name" value="AmpC-like"/>
</dbReference>
<feature type="domain" description="Beta-lactamase-related" evidence="2">
    <location>
        <begin position="38"/>
        <end position="356"/>
    </location>
</feature>
<dbReference type="InterPro" id="IPR001466">
    <property type="entry name" value="Beta-lactam-related"/>
</dbReference>
<dbReference type="Gene3D" id="3.40.710.10">
    <property type="entry name" value="DD-peptidase/beta-lactamase superfamily"/>
    <property type="match status" value="1"/>
</dbReference>
<proteinExistence type="predicted"/>
<dbReference type="EMBL" id="BMNE01000001">
    <property type="protein sequence ID" value="GGN69676.1"/>
    <property type="molecule type" value="Genomic_DNA"/>
</dbReference>
<keyword evidence="1" id="KW-0732">Signal</keyword>
<gene>
    <name evidence="3" type="ORF">GCM10011610_08150</name>
</gene>
<keyword evidence="4" id="KW-1185">Reference proteome</keyword>
<feature type="chain" id="PRO_5047006956" evidence="1">
    <location>
        <begin position="23"/>
        <end position="380"/>
    </location>
</feature>
<evidence type="ECO:0000256" key="1">
    <source>
        <dbReference type="SAM" id="SignalP"/>
    </source>
</evidence>
<feature type="signal peptide" evidence="1">
    <location>
        <begin position="1"/>
        <end position="22"/>
    </location>
</feature>
<evidence type="ECO:0000259" key="2">
    <source>
        <dbReference type="Pfam" id="PF00144"/>
    </source>
</evidence>